<feature type="transmembrane region" description="Helical" evidence="1">
    <location>
        <begin position="349"/>
        <end position="368"/>
    </location>
</feature>
<evidence type="ECO:0000313" key="3">
    <source>
        <dbReference type="Proteomes" id="UP000664034"/>
    </source>
</evidence>
<dbReference type="PANTHER" id="PTHR32063:SF24">
    <property type="entry name" value="CATION EFFLUX SYSTEM (ACRB_ACRD_ACRF FAMILY)"/>
    <property type="match status" value="1"/>
</dbReference>
<keyword evidence="1" id="KW-1133">Transmembrane helix</keyword>
<feature type="transmembrane region" description="Helical" evidence="1">
    <location>
        <begin position="942"/>
        <end position="963"/>
    </location>
</feature>
<gene>
    <name evidence="2" type="ORF">J2I47_22125</name>
</gene>
<feature type="transmembrane region" description="Helical" evidence="1">
    <location>
        <begin position="401"/>
        <end position="426"/>
    </location>
</feature>
<dbReference type="Proteomes" id="UP000664034">
    <property type="component" value="Unassembled WGS sequence"/>
</dbReference>
<reference evidence="2" key="1">
    <citation type="submission" date="2021-03" db="EMBL/GenBank/DDBJ databases">
        <title>Fibrella sp. HMF5335 genome sequencing and assembly.</title>
        <authorList>
            <person name="Kang H."/>
            <person name="Kim H."/>
            <person name="Bae S."/>
            <person name="Joh K."/>
        </authorList>
    </citation>
    <scope>NUCLEOTIDE SEQUENCE</scope>
    <source>
        <strain evidence="2">HMF5335</strain>
    </source>
</reference>
<dbReference type="Gene3D" id="3.30.70.1430">
    <property type="entry name" value="Multidrug efflux transporter AcrB pore domain"/>
    <property type="match status" value="2"/>
</dbReference>
<dbReference type="AlphaFoldDB" id="A0A939GHI1"/>
<dbReference type="Gene3D" id="1.20.1640.10">
    <property type="entry name" value="Multidrug efflux transporter AcrB transmembrane domain"/>
    <property type="match status" value="2"/>
</dbReference>
<evidence type="ECO:0000313" key="2">
    <source>
        <dbReference type="EMBL" id="MBO0939267.1"/>
    </source>
</evidence>
<dbReference type="GO" id="GO:0005886">
    <property type="term" value="C:plasma membrane"/>
    <property type="evidence" value="ECO:0007669"/>
    <property type="project" value="TreeGrafter"/>
</dbReference>
<keyword evidence="3" id="KW-1185">Reference proteome</keyword>
<feature type="transmembrane region" description="Helical" evidence="1">
    <location>
        <begin position="992"/>
        <end position="1013"/>
    </location>
</feature>
<sequence length="1054" mass="115779">MNNQTPATDTTTPMDEPVRRSYFEVFSRPILFTGVLLLIAGIYAYTRMQTNLFPEVLFPRVSIIVDNGQQPIDRMMITVTKPLESAVKKVNGVTIVKSSTSRGSCTIDVFFKWGQDIYTQKTQVESRINEIRNFLPPGVNLSIEAMNQSLFPVYGYTLESDQHGLVALRDRANLLVRPLFSQVPGIANVVVRGGKAKEIVVIPDAVKLASVNLPISALIASINANNNVLSNGYVANYRRLYLTLTDTRVLDVDALNALIVKNDGTRMVTLGEVARVEVQEQQQEFLVINANGHQAVQIDLVKQPGVNLIDFAKNAEAKAVEVRKILPRGMRLKPYYDQSAFVGDSVHSVIKTIYEGLLLAILVIIVFLRSWRASTVVLLTIPVTLAFTILVLYVVGISINIMSLGAIAASIGLIIDDAIVIIEQIYRVHEEEPEKNRFAVVQEAIHNLFPAMVGSSLSTIVIHFPFRLMSGLAGSFFRELSDTMQITMVCSFLVTWLLLPVLHLLIGFKASKNAHAVDEFAQVRRLHWLTQLFTKPVVSLLLVGLLGFGAWFSYGRLETGFLPDLDEGTIVLDYFTPPGTSIQETDRILRQAEKIIVADSNVATYSRRTGISMGFRGVPPNFGDYSIQLKTNRTKTTVEVIDDLRTRINAAQPVLSISFGQRIADLLGDLMSTPQPIEIKLFGDNYILLQTLSKQASGILETIPGVVDVNDGLVEAGPSLVFEPDQAKLSQYKIGLIDFQTQLTAYTGGVSLGPNAAQPVPSPAQAALTAGIQVGSFQDGEQMRRMVLRFANFDQNDLDKLRNVLIFLPDGTTRPLSFFCRVTVLGGEIEQRREDLKSSVVLTARLNGRDLGSTIRDIQTQFAQKLPLPQGYTVGYGGAYAQQQQSFGELLLILTLASLLVLAVLMFLFKDWWLSVLELLLSLLGITGCITALYLTGIPLNVSSYTGIIMIVGIIAENAIFTVNQFEHTLARTGDVDESVNYAIALRLRPKLMTAIGAILALMPLALGFGLGAQMQQPLAVAVIGGFVAGLPLLLLVLPTALRALFHRRVIHPS</sequence>
<dbReference type="PRINTS" id="PR00702">
    <property type="entry name" value="ACRIFLAVINRP"/>
</dbReference>
<dbReference type="SUPFAM" id="SSF82714">
    <property type="entry name" value="Multidrug efflux transporter AcrB TolC docking domain, DN and DC subdomains"/>
    <property type="match status" value="1"/>
</dbReference>
<feature type="transmembrane region" description="Helical" evidence="1">
    <location>
        <begin position="486"/>
        <end position="506"/>
    </location>
</feature>
<feature type="transmembrane region" description="Helical" evidence="1">
    <location>
        <begin position="375"/>
        <end position="395"/>
    </location>
</feature>
<dbReference type="GO" id="GO:0042910">
    <property type="term" value="F:xenobiotic transmembrane transporter activity"/>
    <property type="evidence" value="ECO:0007669"/>
    <property type="project" value="TreeGrafter"/>
</dbReference>
<dbReference type="SUPFAM" id="SSF82866">
    <property type="entry name" value="Multidrug efflux transporter AcrB transmembrane domain"/>
    <property type="match status" value="2"/>
</dbReference>
<feature type="transmembrane region" description="Helical" evidence="1">
    <location>
        <begin position="29"/>
        <end position="46"/>
    </location>
</feature>
<feature type="transmembrane region" description="Helical" evidence="1">
    <location>
        <begin position="890"/>
        <end position="909"/>
    </location>
</feature>
<dbReference type="Gene3D" id="3.30.70.1320">
    <property type="entry name" value="Multidrug efflux transporter AcrB pore domain like"/>
    <property type="match status" value="1"/>
</dbReference>
<dbReference type="Gene3D" id="3.30.70.1440">
    <property type="entry name" value="Multidrug efflux transporter AcrB pore domain"/>
    <property type="match status" value="1"/>
</dbReference>
<keyword evidence="1" id="KW-0472">Membrane</keyword>
<dbReference type="InterPro" id="IPR001036">
    <property type="entry name" value="Acrflvin-R"/>
</dbReference>
<dbReference type="EMBL" id="JAFMYV010000013">
    <property type="protein sequence ID" value="MBO0939267.1"/>
    <property type="molecule type" value="Genomic_DNA"/>
</dbReference>
<feature type="transmembrane region" description="Helical" evidence="1">
    <location>
        <begin position="532"/>
        <end position="554"/>
    </location>
</feature>
<dbReference type="Pfam" id="PF00873">
    <property type="entry name" value="ACR_tran"/>
    <property type="match status" value="1"/>
</dbReference>
<dbReference type="InterPro" id="IPR027463">
    <property type="entry name" value="AcrB_DN_DC_subdom"/>
</dbReference>
<keyword evidence="1" id="KW-0812">Transmembrane</keyword>
<feature type="transmembrane region" description="Helical" evidence="1">
    <location>
        <begin position="1019"/>
        <end position="1046"/>
    </location>
</feature>
<feature type="transmembrane region" description="Helical" evidence="1">
    <location>
        <begin position="447"/>
        <end position="466"/>
    </location>
</feature>
<organism evidence="2 3">
    <name type="scientific">Fibrella rubiginis</name>
    <dbReference type="NCBI Taxonomy" id="2817060"/>
    <lineage>
        <taxon>Bacteria</taxon>
        <taxon>Pseudomonadati</taxon>
        <taxon>Bacteroidota</taxon>
        <taxon>Cytophagia</taxon>
        <taxon>Cytophagales</taxon>
        <taxon>Spirosomataceae</taxon>
        <taxon>Fibrella</taxon>
    </lineage>
</organism>
<evidence type="ECO:0000256" key="1">
    <source>
        <dbReference type="SAM" id="Phobius"/>
    </source>
</evidence>
<accession>A0A939GHI1</accession>
<dbReference type="SUPFAM" id="SSF82693">
    <property type="entry name" value="Multidrug efflux transporter AcrB pore domain, PN1, PN2, PC1 and PC2 subdomains"/>
    <property type="match status" value="3"/>
</dbReference>
<protein>
    <submittedName>
        <fullName evidence="2">Efflux RND transporter permease subunit</fullName>
    </submittedName>
</protein>
<dbReference type="Gene3D" id="3.30.2090.10">
    <property type="entry name" value="Multidrug efflux transporter AcrB TolC docking domain, DN and DC subdomains"/>
    <property type="match status" value="2"/>
</dbReference>
<dbReference type="RefSeq" id="WP_207366797.1">
    <property type="nucleotide sequence ID" value="NZ_JAFMYV010000013.1"/>
</dbReference>
<comment type="caution">
    <text evidence="2">The sequence shown here is derived from an EMBL/GenBank/DDBJ whole genome shotgun (WGS) entry which is preliminary data.</text>
</comment>
<dbReference type="PANTHER" id="PTHR32063">
    <property type="match status" value="1"/>
</dbReference>
<feature type="transmembrane region" description="Helical" evidence="1">
    <location>
        <begin position="916"/>
        <end position="936"/>
    </location>
</feature>
<proteinExistence type="predicted"/>
<name>A0A939GHI1_9BACT</name>